<reference evidence="4" key="1">
    <citation type="journal article" date="2013" name="Genome Announc.">
        <title>Draft genome sequence of the grapevine dieback fungus Eutypa lata UCR-EL1.</title>
        <authorList>
            <person name="Blanco-Ulate B."/>
            <person name="Rolshausen P.E."/>
            <person name="Cantu D."/>
        </authorList>
    </citation>
    <scope>NUCLEOTIDE SEQUENCE [LARGE SCALE GENOMIC DNA]</scope>
    <source>
        <strain evidence="4">UCR-EL1</strain>
    </source>
</reference>
<evidence type="ECO:0000313" key="4">
    <source>
        <dbReference type="Proteomes" id="UP000012174"/>
    </source>
</evidence>
<dbReference type="AlphaFoldDB" id="M7SK69"/>
<dbReference type="EMBL" id="KB706595">
    <property type="protein sequence ID" value="EMR66734.1"/>
    <property type="molecule type" value="Genomic_DNA"/>
</dbReference>
<dbReference type="STRING" id="1287681.M7SK69"/>
<evidence type="ECO:0000256" key="2">
    <source>
        <dbReference type="SAM" id="SignalP"/>
    </source>
</evidence>
<feature type="chain" id="PRO_5004084852" evidence="2">
    <location>
        <begin position="20"/>
        <end position="212"/>
    </location>
</feature>
<feature type="compositionally biased region" description="Low complexity" evidence="1">
    <location>
        <begin position="59"/>
        <end position="77"/>
    </location>
</feature>
<feature type="signal peptide" evidence="2">
    <location>
        <begin position="1"/>
        <end position="19"/>
    </location>
</feature>
<organism evidence="3 4">
    <name type="scientific">Eutypa lata (strain UCR-EL1)</name>
    <name type="common">Grapevine dieback disease fungus</name>
    <name type="synonym">Eutypa armeniacae</name>
    <dbReference type="NCBI Taxonomy" id="1287681"/>
    <lineage>
        <taxon>Eukaryota</taxon>
        <taxon>Fungi</taxon>
        <taxon>Dikarya</taxon>
        <taxon>Ascomycota</taxon>
        <taxon>Pezizomycotina</taxon>
        <taxon>Sordariomycetes</taxon>
        <taxon>Xylariomycetidae</taxon>
        <taxon>Xylariales</taxon>
        <taxon>Diatrypaceae</taxon>
        <taxon>Eutypa</taxon>
    </lineage>
</organism>
<accession>M7SK69</accession>
<protein>
    <submittedName>
        <fullName evidence="3">Uncharacterized protein</fullName>
    </submittedName>
</protein>
<dbReference type="eggNOG" id="ENOG502TC12">
    <property type="taxonomic scope" value="Eukaryota"/>
</dbReference>
<keyword evidence="2" id="KW-0732">Signal</keyword>
<evidence type="ECO:0000313" key="3">
    <source>
        <dbReference type="EMBL" id="EMR66734.1"/>
    </source>
</evidence>
<dbReference type="Proteomes" id="UP000012174">
    <property type="component" value="Unassembled WGS sequence"/>
</dbReference>
<name>M7SK69_EUTLA</name>
<dbReference type="HOGENOM" id="CLU_1299704_0_0_1"/>
<keyword evidence="4" id="KW-1185">Reference proteome</keyword>
<dbReference type="KEGG" id="ela:UCREL1_6291"/>
<feature type="region of interest" description="Disordered" evidence="1">
    <location>
        <begin position="51"/>
        <end position="78"/>
    </location>
</feature>
<sequence>MQMIITLAAAVAMAGLSLSAPNLVVTIPPDDNTTLTTITIFPEPTNSISSLTRDTGSLTIPTNKPTTTITTGSPIFTNGTSHAPQPTTTSYNPGSCGLHVTQYQKNVGGVGDQYQFDVRVFDDNGILIGATNGLPIADFSSADIDSNLPFTILISAGAVDNDPVQFAYAGHEWSTSRGCSTGGYGGGNRQIDCGFDCPLSVLAVTSMDCIEA</sequence>
<evidence type="ECO:0000256" key="1">
    <source>
        <dbReference type="SAM" id="MobiDB-lite"/>
    </source>
</evidence>
<gene>
    <name evidence="3" type="ORF">UCREL1_6291</name>
</gene>
<proteinExistence type="predicted"/>
<dbReference type="OrthoDB" id="2119228at2759"/>